<reference evidence="3 4" key="1">
    <citation type="journal article" date="2014" name="Nat. Genet.">
        <title>Genome and transcriptome of the porcine whipworm Trichuris suis.</title>
        <authorList>
            <person name="Jex A.R."/>
            <person name="Nejsum P."/>
            <person name="Schwarz E.M."/>
            <person name="Hu L."/>
            <person name="Young N.D."/>
            <person name="Hall R.S."/>
            <person name="Korhonen P.K."/>
            <person name="Liao S."/>
            <person name="Thamsborg S."/>
            <person name="Xia J."/>
            <person name="Xu P."/>
            <person name="Wang S."/>
            <person name="Scheerlinck J.P."/>
            <person name="Hofmann A."/>
            <person name="Sternberg P.W."/>
            <person name="Wang J."/>
            <person name="Gasser R.B."/>
        </authorList>
    </citation>
    <scope>NUCLEOTIDE SEQUENCE [LARGE SCALE GENOMIC DNA]</scope>
    <source>
        <strain evidence="3">DCEP-RM93M</strain>
    </source>
</reference>
<accession>A0A085MB96</accession>
<evidence type="ECO:0000313" key="4">
    <source>
        <dbReference type="Proteomes" id="UP000030764"/>
    </source>
</evidence>
<dbReference type="InterPro" id="IPR033228">
    <property type="entry name" value="SZT2"/>
</dbReference>
<evidence type="ECO:0000313" key="3">
    <source>
        <dbReference type="EMBL" id="KFD54492.1"/>
    </source>
</evidence>
<proteinExistence type="predicted"/>
<dbReference type="GO" id="GO:0005777">
    <property type="term" value="C:peroxisome"/>
    <property type="evidence" value="ECO:0007669"/>
    <property type="project" value="InterPro"/>
</dbReference>
<organism evidence="3 4">
    <name type="scientific">Trichuris suis</name>
    <name type="common">pig whipworm</name>
    <dbReference type="NCBI Taxonomy" id="68888"/>
    <lineage>
        <taxon>Eukaryota</taxon>
        <taxon>Metazoa</taxon>
        <taxon>Ecdysozoa</taxon>
        <taxon>Nematoda</taxon>
        <taxon>Enoplea</taxon>
        <taxon>Dorylaimia</taxon>
        <taxon>Trichinellida</taxon>
        <taxon>Trichuridae</taxon>
        <taxon>Trichuris</taxon>
    </lineage>
</organism>
<dbReference type="Proteomes" id="UP000030764">
    <property type="component" value="Unassembled WGS sequence"/>
</dbReference>
<feature type="compositionally biased region" description="Basic and acidic residues" evidence="1">
    <location>
        <begin position="3234"/>
        <end position="3243"/>
    </location>
</feature>
<evidence type="ECO:0000256" key="1">
    <source>
        <dbReference type="SAM" id="MobiDB-lite"/>
    </source>
</evidence>
<dbReference type="EMBL" id="KL363207">
    <property type="protein sequence ID" value="KFD54492.1"/>
    <property type="molecule type" value="Genomic_DNA"/>
</dbReference>
<feature type="region of interest" description="Disordered" evidence="1">
    <location>
        <begin position="3220"/>
        <end position="3243"/>
    </location>
</feature>
<feature type="region of interest" description="Disordered" evidence="1">
    <location>
        <begin position="233"/>
        <end position="252"/>
    </location>
</feature>
<dbReference type="PANTHER" id="PTHR14918">
    <property type="entry name" value="KICSTOR COMPLEX PROTEIN SZT2"/>
    <property type="match status" value="1"/>
</dbReference>
<gene>
    <name evidence="3" type="ORF">M513_04639</name>
</gene>
<dbReference type="PANTHER" id="PTHR14918:SF3">
    <property type="entry name" value="KICSTOR COMPLEX PROTEIN SZT2"/>
    <property type="match status" value="1"/>
</dbReference>
<feature type="domain" description="Ig-like" evidence="2">
    <location>
        <begin position="557"/>
        <end position="636"/>
    </location>
</feature>
<dbReference type="PROSITE" id="PS50835">
    <property type="entry name" value="IG_LIKE"/>
    <property type="match status" value="1"/>
</dbReference>
<feature type="compositionally biased region" description="Low complexity" evidence="1">
    <location>
        <begin position="3220"/>
        <end position="3233"/>
    </location>
</feature>
<evidence type="ECO:0000259" key="2">
    <source>
        <dbReference type="PROSITE" id="PS50835"/>
    </source>
</evidence>
<keyword evidence="4" id="KW-1185">Reference proteome</keyword>
<protein>
    <recommendedName>
        <fullName evidence="2">Ig-like domain-containing protein</fullName>
    </recommendedName>
</protein>
<dbReference type="InterPro" id="IPR007110">
    <property type="entry name" value="Ig-like_dom"/>
</dbReference>
<sequence>MNGDEVYVDAEKLVVALPKNHLKPFALIRWYLSNLLKTFRWAKPNGTNGELCWAAPPGSDGYRLTPSTVVHVFSTECSVVFVLDCSMSATVASADKNCVILDRVYAAFHDALLKLTKPIRAFKHRGICCPRFRITVVAYSSLYCIPGGQVLLQDVSVDSTNVAYLLIDLSRRFKAYLSCLAEVAKSKLKCDPLQEDLSVRSVSPNSTGSLHTQDVVSFADELSLIPELLGRSSYEEDERSTSTSEAADVPEQHRSLVTKTEDFCLFDIVQLALLTVSDCSDDGPYHLFVITDGVLDLSSNDDLQCLLTRLHLLNVPCSFIQASSLHMLLQITDGGYESHQAFGRTPSSELLQFVAKVTQGRYFLYSSQMKESDIDYLNEYQQAAFTVSIPVSTVANNVATRKLGTRGRFSRTRRLQYNHTVEAGMLSVLDARLQEGYHVKGVDLSSSTIRINLIRAWKYEVDFFFSITGAWPVDERNVSVKWKIEAPSCMFPPLIPKFATKWPVSNSGDGEFATSNAKHLVSNRLPVMLTLLDREAMYMTIPEPLKLGLQFNGIQLPPNAVTPEPIHKMNSRPGRSFKTPVVCNLEAIRSMEKFRIYWTNLISLSPVLRRKVFHVDRLNFVLNHESSALNSSLYPCDDSDYSVVCFDESRAAVEDFFLRFSSFSLTKTSCYVKFRTGDSEPADAFCIIRVIMEEPLVTVELNFSSSFHELERRKLVQDLRMKLSNLQLFRCSVSTASSVHSNENVDTLMAQKAMSSAFVPACFLIDAPLDRLAIRHTSLPVNPLTPFHPNELDEQPLCSGLCRFMKFRRYWWSLKLPGTVYQMEMEVANLILHALLHKRLNSGFRVIYSKGGFTTLLKEHKEQDDGVYGLIQYVVYPTVLTDAHFDDAICKSRMNSSTEIHCSLTEDAYVTLSEVQICTEVWITPGIDNMSTSSIEDRPSEKLFESIYDEDVVFLTSLITVEQLKALCHETARPHVLNEKEEYFVYPSCAATLPQFRCDEQDEKGYGPCSVTKCVVFNRNCFSLHHLLRSCRLVTMLFSTIIVAGDDGNEKYAEANSLVFQVFHHTLAKKHTNWVLIKQSNKLYHLWNLIVHRLQECDHPPIGWLSIMMKRLSRYHDARPISPLYEVRLPKLVCFIRQIGAHHRMLLLSPATFQDVRLLYCDSSRKESINFAALPENSVNNHGVLSFPLFVIDCCRETILFNLVNGIYPGEYCLDAVEDLRSTMSPEESTLTLLHRQISQFSADTVSSFERGIVLSVGEEPCCDCIEDFNFVQYGRQIEDAYGYSIVAGIYVALKNELLVHSVDLRFAIDCQCEESTVEIDITEFVNTLCNHVKTYKQTNPSDATSDGANTWIGMQGSTEDIPLLFRGPPCNSVRQAYTKRLFNRVVRQHFRPVTDYPDYFVCFPDEESFDSTPSMNVAQRQGATNLAHRRNADVLLFRRSRNANLQAVDFATLSADDDATTSELFPPCDLDDSGMVETRFDSTLTGDSLSMSSCETSFATFDSTYPVFLQITCSVFIAGRQYNFSTFELPTCLNDLFRKVGVVSWADLSSVRVILEFNVLAPPSDNGEDINVGCFSETTSLCFEELESNANGVQVDYGRVFVGAHYQLATLPLSYKSSLEKLYSQAFILVRNEIIFAYKRLPTIDVAIIEIVVNHIRSISKHVIANELSALTETIPLVFVLHERDSLEDFLKRLKKVRISHYLLNQFSDNYLIVTVDSKFIDARRIRRLSSMLHDRPKCHELSAFDGSWSVRHGGLRRSHSFSEIPSKLLAQRNCLLGSFEEPPVFGHHSKENLLSGSTFATLWSSTYEKDRLELASGTLFSARAPHATSEESVAACAAMSNEDANLSDQNIEFESDFWLILCIKGMVLEMFFQERKPGFHDSLVNDVLEAIKATVKMTNQKMLLQHLYQTRFCHHLLVEARDGTLWNEGSSDIVEDLACLDTEEEVGYLAASSQFRPGYFACPCVAYRWFRIHPRLKQGAERTGTSLVLGAVRTILNKFAVFNHQSVFVYKDSNDCIFYMRLHEEIDKSVIKLIQRCKCTSDKDQSSIGGELRRVLSNLDNASQVNNEFVLLTVHGIDEPGREIFEEFFPALQSRIDESILDVLLLAFSRNPNLRFTLEDIRFLQPVGSTPHYLHFSLPSVAILHLYPFSYYLSQHLSAFMDAPKYVSPDAKFTTELIKSGNAPLEAAQDIITYIYRPGEDRKGLSVVCQAFVNQIGTPTAIVHYDPIDQKGGYNSFFNSMYSFDQLISAHRCHLEAFGAKNIKKSRKRMVMAQFVVWRRGTVDMDTLESLILTAISRACFDMVTEYGLLTAALFHTDPSKMEMMSLSEPGSPTDKRKPTLPAEIRERHSSFAARMALRSPFERSSIFSFENFQMLMKKSDSPEELPKKKEVSFGEMRNKSEYPQCLGSVYADTAVQWLDFGSFKNCSSVRRIVFMLQSNLSRGALVEECREIIQRMVGQDIKCFAFVKRNHDASSEKYSSWYYTENSSVDLLKRADGDQCEFSKASFLIVGLPLVLWKETMMFARASSCEEVPGSISELVRRGEETKQKYPPFIADKRLDCNWGFIPRQRLVLFSLNAYELRLYAYNWVSDFNETLEKMIKASVHRYNSRIHLLQQICLEKMGLPRNAIGDYCTESCLQNIWQNPELYVSAKRSLDNLNASGSNDSHHRVEGLYHDDSGCLWSEVKPIEAFTSGDIAQAYIEQMIHIKNIKLEEELFARDCMSLAKEWSDGNAKTPHVFEESFLQRLCNKSHLVHMVFTPVMFDPRWRENLAFIRTPSSSNIHANTALTSLHSTLRTRVTTASAFCLSETFDSTEARTFDHWHIHLQHTMLEQFNEYLYSLNLQLAKIRVKKNSDPSGTRKGSSSPSAWFLRRCTDGFMVVHFYFSQPYFGGHFFAFPASLIDMPISDGVGKRLSELCRCFIIECHVHSFAYDFHLRIVSSHVSGEKNANFCPGYNLRSFLRDFSLYYACRPLFARTYFFEEELCLSELRSPPDELYRYLLDKATIYGLKAVKIHSSVSRGSSTDENADRVLAYQSAVPIQLPVNQEQSQQDSRKSEYDAHHLVLRKGDSFLSRSGSAKTPIRDWLRVEIYSIFIDKSSTHPHETKTVEGGRYERVRKYSFFEKIEDELGWTIRMRNHTGEPSEVVPMRRALSQEELAVEKSTLKKSLSFAVSALESCVRRRTVSTSMAHEGQEGSCRARSESHSLTKVSILNSNKVQQSSSYSMSASPKKQQEAGDDTYEHVSLRPEQVNYLTFIPEAYTEMQKLLLNEGNSFKSSLRLTIQEASSQCYLDSLWQKLLYDIPVKGPLRRDQVMTITFSEFETLLHSTRLVPFLAIDPRISFMLTFSPSRIVPLMRCVQQRFADNSRYICSDDSRKQYLVVINQDKLDCFLVISADFADRTSGVSMCYKNEHADITEQTPKSRDMVNGFLEEFINTAAFHFWTQLLPRRNQFCRDGTALLLYNCIDEMYSKCSPCSFHAALMLLLAAVKESFMLFVCSVWLTFTKSIIFAYEEKGLQSGSKLRFYEFFKKKLFLVTATQMH</sequence>
<name>A0A085MB96_9BILA</name>